<feature type="transmembrane region" description="Helical" evidence="2">
    <location>
        <begin position="112"/>
        <end position="134"/>
    </location>
</feature>
<accession>A0A8H6MF84</accession>
<evidence type="ECO:0000313" key="4">
    <source>
        <dbReference type="EMBL" id="KAF6762951.1"/>
    </source>
</evidence>
<sequence length="250" mass="26344">MVRLLALVLALAPAAAYAQSSSPPPLDTVTGAGAITTTQSTIKLTTPGATLTTTGITSFTSPGWTVTRWPVKVTSNGITYITTTTATLFASTARPNTLGTTPEKKSGSNRGAIAGGVIGACAVIIAVVATILWFRRRSPAHWKAKNRGWRNIGAGSKPPLLPTSSQTNFHTAEDKQRPAEFEQPQHSVADLQNPFSDPVSSPPPALYIREHRQPVHDPFADPAPESPTSPTRPTHKRGASSVNPLLPSSS</sequence>
<keyword evidence="2" id="KW-0812">Transmembrane</keyword>
<feature type="region of interest" description="Disordered" evidence="1">
    <location>
        <begin position="149"/>
        <end position="250"/>
    </location>
</feature>
<gene>
    <name evidence="4" type="ORF">DFP72DRAFT_518512</name>
</gene>
<evidence type="ECO:0008006" key="6">
    <source>
        <dbReference type="Google" id="ProtNLM"/>
    </source>
</evidence>
<dbReference type="EMBL" id="JACGCI010000006">
    <property type="protein sequence ID" value="KAF6762951.1"/>
    <property type="molecule type" value="Genomic_DNA"/>
</dbReference>
<proteinExistence type="predicted"/>
<feature type="compositionally biased region" description="Polar residues" evidence="1">
    <location>
        <begin position="240"/>
        <end position="250"/>
    </location>
</feature>
<dbReference type="Proteomes" id="UP000521943">
    <property type="component" value="Unassembled WGS sequence"/>
</dbReference>
<feature type="compositionally biased region" description="Basic and acidic residues" evidence="1">
    <location>
        <begin position="171"/>
        <end position="180"/>
    </location>
</feature>
<keyword evidence="2" id="KW-1133">Transmembrane helix</keyword>
<feature type="chain" id="PRO_5034053781" description="Transmembrane protein" evidence="3">
    <location>
        <begin position="19"/>
        <end position="250"/>
    </location>
</feature>
<feature type="signal peptide" evidence="3">
    <location>
        <begin position="1"/>
        <end position="18"/>
    </location>
</feature>
<name>A0A8H6MF84_9AGAR</name>
<keyword evidence="2" id="KW-0472">Membrane</keyword>
<feature type="compositionally biased region" description="Basic and acidic residues" evidence="1">
    <location>
        <begin position="208"/>
        <end position="219"/>
    </location>
</feature>
<dbReference type="AlphaFoldDB" id="A0A8H6MF84"/>
<evidence type="ECO:0000256" key="1">
    <source>
        <dbReference type="SAM" id="MobiDB-lite"/>
    </source>
</evidence>
<protein>
    <recommendedName>
        <fullName evidence="6">Transmembrane protein</fullName>
    </recommendedName>
</protein>
<evidence type="ECO:0000256" key="2">
    <source>
        <dbReference type="SAM" id="Phobius"/>
    </source>
</evidence>
<evidence type="ECO:0000256" key="3">
    <source>
        <dbReference type="SAM" id="SignalP"/>
    </source>
</evidence>
<keyword evidence="3" id="KW-0732">Signal</keyword>
<organism evidence="4 5">
    <name type="scientific">Ephemerocybe angulata</name>
    <dbReference type="NCBI Taxonomy" id="980116"/>
    <lineage>
        <taxon>Eukaryota</taxon>
        <taxon>Fungi</taxon>
        <taxon>Dikarya</taxon>
        <taxon>Basidiomycota</taxon>
        <taxon>Agaricomycotina</taxon>
        <taxon>Agaricomycetes</taxon>
        <taxon>Agaricomycetidae</taxon>
        <taxon>Agaricales</taxon>
        <taxon>Agaricineae</taxon>
        <taxon>Psathyrellaceae</taxon>
        <taxon>Ephemerocybe</taxon>
    </lineage>
</organism>
<dbReference type="OrthoDB" id="3008004at2759"/>
<dbReference type="CDD" id="cd12087">
    <property type="entry name" value="TM_EGFR-like"/>
    <property type="match status" value="1"/>
</dbReference>
<comment type="caution">
    <text evidence="4">The sequence shown here is derived from an EMBL/GenBank/DDBJ whole genome shotgun (WGS) entry which is preliminary data.</text>
</comment>
<keyword evidence="5" id="KW-1185">Reference proteome</keyword>
<evidence type="ECO:0000313" key="5">
    <source>
        <dbReference type="Proteomes" id="UP000521943"/>
    </source>
</evidence>
<reference evidence="4 5" key="1">
    <citation type="submission" date="2020-07" db="EMBL/GenBank/DDBJ databases">
        <title>Comparative genomics of pyrophilous fungi reveals a link between fire events and developmental genes.</title>
        <authorList>
            <consortium name="DOE Joint Genome Institute"/>
            <person name="Steindorff A.S."/>
            <person name="Carver A."/>
            <person name="Calhoun S."/>
            <person name="Stillman K."/>
            <person name="Liu H."/>
            <person name="Lipzen A."/>
            <person name="Pangilinan J."/>
            <person name="Labutti K."/>
            <person name="Bruns T.D."/>
            <person name="Grigoriev I.V."/>
        </authorList>
    </citation>
    <scope>NUCLEOTIDE SEQUENCE [LARGE SCALE GENOMIC DNA]</scope>
    <source>
        <strain evidence="4 5">CBS 144469</strain>
    </source>
</reference>